<keyword evidence="4" id="KW-1133">Transmembrane helix</keyword>
<feature type="transmembrane region" description="Helical" evidence="4">
    <location>
        <begin position="7"/>
        <end position="27"/>
    </location>
</feature>
<evidence type="ECO:0000256" key="2">
    <source>
        <dbReference type="ARBA" id="ARBA00022692"/>
    </source>
</evidence>
<keyword evidence="3 4" id="KW-0472">Membrane</keyword>
<dbReference type="Gene3D" id="2.60.40.10">
    <property type="entry name" value="Immunoglobulins"/>
    <property type="match status" value="1"/>
</dbReference>
<protein>
    <recommendedName>
        <fullName evidence="5">Immunoglobulin V-set domain-containing protein</fullName>
    </recommendedName>
</protein>
<reference evidence="6 7" key="1">
    <citation type="submission" date="2020-05" db="EMBL/GenBank/DDBJ databases">
        <title>Electrophorus electricus (electric eel) genome, fEleEle1, primary haplotype.</title>
        <authorList>
            <person name="Myers G."/>
            <person name="Meyer A."/>
            <person name="Fedrigo O."/>
            <person name="Formenti G."/>
            <person name="Rhie A."/>
            <person name="Tracey A."/>
            <person name="Sims Y."/>
            <person name="Jarvis E.D."/>
        </authorList>
    </citation>
    <scope>NUCLEOTIDE SEQUENCE [LARGE SCALE GENOMIC DNA]</scope>
</reference>
<name>A0AAY5F660_ELEEL</name>
<sequence length="197" mass="21942">MFITVDLLHLLYITNIMIYFTAGIAAVTTVQIHCSHRLAGTNVKYFCTASCTEKDILIKSAKNKLSVSGRFALFDEGSGVFTVTISNLRKSDSGTYWCGVERQSVFLFILASEPTPPSIVTSFRLPDHKTPEETGKWYKSPELLSGCKLKWLTASLRWFNLLKAHSSVDLDDCFGLVWLLGLGWFLSIKSTKLGCSV</sequence>
<dbReference type="GeneTree" id="ENSGT01030000236414"/>
<evidence type="ECO:0000256" key="3">
    <source>
        <dbReference type="ARBA" id="ARBA00023136"/>
    </source>
</evidence>
<dbReference type="PANTHER" id="PTHR11860">
    <property type="entry name" value="POLYMERIC-IMMUNOGLOBULIN RECEPTOR"/>
    <property type="match status" value="1"/>
</dbReference>
<reference evidence="6" key="2">
    <citation type="submission" date="2025-08" db="UniProtKB">
        <authorList>
            <consortium name="Ensembl"/>
        </authorList>
    </citation>
    <scope>IDENTIFICATION</scope>
</reference>
<dbReference type="PANTHER" id="PTHR11860:SF118">
    <property type="entry name" value="CMRF35-LIKE MOLECULE 3-RELATED"/>
    <property type="match status" value="1"/>
</dbReference>
<dbReference type="Pfam" id="PF07686">
    <property type="entry name" value="V-set"/>
    <property type="match status" value="1"/>
</dbReference>
<accession>A0AAY5F660</accession>
<evidence type="ECO:0000256" key="4">
    <source>
        <dbReference type="SAM" id="Phobius"/>
    </source>
</evidence>
<dbReference type="AlphaFoldDB" id="A0AAY5F660"/>
<organism evidence="6 7">
    <name type="scientific">Electrophorus electricus</name>
    <name type="common">Electric eel</name>
    <name type="synonym">Gymnotus electricus</name>
    <dbReference type="NCBI Taxonomy" id="8005"/>
    <lineage>
        <taxon>Eukaryota</taxon>
        <taxon>Metazoa</taxon>
        <taxon>Chordata</taxon>
        <taxon>Craniata</taxon>
        <taxon>Vertebrata</taxon>
        <taxon>Euteleostomi</taxon>
        <taxon>Actinopterygii</taxon>
        <taxon>Neopterygii</taxon>
        <taxon>Teleostei</taxon>
        <taxon>Ostariophysi</taxon>
        <taxon>Gymnotiformes</taxon>
        <taxon>Gymnotoidei</taxon>
        <taxon>Gymnotidae</taxon>
        <taxon>Electrophorus</taxon>
    </lineage>
</organism>
<dbReference type="Proteomes" id="UP000314983">
    <property type="component" value="Chromosome 16"/>
</dbReference>
<dbReference type="InterPro" id="IPR013106">
    <property type="entry name" value="Ig_V-set"/>
</dbReference>
<dbReference type="InterPro" id="IPR013783">
    <property type="entry name" value="Ig-like_fold"/>
</dbReference>
<evidence type="ECO:0000259" key="5">
    <source>
        <dbReference type="Pfam" id="PF07686"/>
    </source>
</evidence>
<dbReference type="Ensembl" id="ENSEEET00000054468.1">
    <property type="protein sequence ID" value="ENSEEEP00000064513.1"/>
    <property type="gene ID" value="ENSEEEG00000000823.2"/>
</dbReference>
<keyword evidence="7" id="KW-1185">Reference proteome</keyword>
<keyword evidence="2 4" id="KW-0812">Transmembrane</keyword>
<evidence type="ECO:0000313" key="6">
    <source>
        <dbReference type="Ensembl" id="ENSEEEP00000064513.1"/>
    </source>
</evidence>
<reference evidence="6" key="3">
    <citation type="submission" date="2025-09" db="UniProtKB">
        <authorList>
            <consortium name="Ensembl"/>
        </authorList>
    </citation>
    <scope>IDENTIFICATION</scope>
</reference>
<dbReference type="InterPro" id="IPR050671">
    <property type="entry name" value="CD300_family_receptors"/>
</dbReference>
<proteinExistence type="predicted"/>
<comment type="subcellular location">
    <subcellularLocation>
        <location evidence="1">Membrane</location>
    </subcellularLocation>
</comment>
<dbReference type="SUPFAM" id="SSF48726">
    <property type="entry name" value="Immunoglobulin"/>
    <property type="match status" value="1"/>
</dbReference>
<dbReference type="InterPro" id="IPR036179">
    <property type="entry name" value="Ig-like_dom_sf"/>
</dbReference>
<evidence type="ECO:0000313" key="7">
    <source>
        <dbReference type="Proteomes" id="UP000314983"/>
    </source>
</evidence>
<evidence type="ECO:0000256" key="1">
    <source>
        <dbReference type="ARBA" id="ARBA00004370"/>
    </source>
</evidence>
<feature type="domain" description="Immunoglobulin V-set" evidence="5">
    <location>
        <begin position="29"/>
        <end position="101"/>
    </location>
</feature>
<dbReference type="GO" id="GO:0005886">
    <property type="term" value="C:plasma membrane"/>
    <property type="evidence" value="ECO:0007669"/>
    <property type="project" value="TreeGrafter"/>
</dbReference>
<dbReference type="GO" id="GO:0004888">
    <property type="term" value="F:transmembrane signaling receptor activity"/>
    <property type="evidence" value="ECO:0007669"/>
    <property type="project" value="TreeGrafter"/>
</dbReference>